<evidence type="ECO:0000256" key="1">
    <source>
        <dbReference type="SAM" id="MobiDB-lite"/>
    </source>
</evidence>
<gene>
    <name evidence="2" type="ORF">EKO04_006337</name>
</gene>
<comment type="caution">
    <text evidence="2">The sequence shown here is derived from an EMBL/GenBank/DDBJ whole genome shotgun (WGS) entry which is preliminary data.</text>
</comment>
<protein>
    <submittedName>
        <fullName evidence="2">Uncharacterized protein</fullName>
    </submittedName>
</protein>
<feature type="region of interest" description="Disordered" evidence="1">
    <location>
        <begin position="336"/>
        <end position="355"/>
    </location>
</feature>
<proteinExistence type="predicted"/>
<name>A0A8H7MI03_9PLEO</name>
<dbReference type="Proteomes" id="UP000651452">
    <property type="component" value="Unassembled WGS sequence"/>
</dbReference>
<organism evidence="2 3">
    <name type="scientific">Ascochyta lentis</name>
    <dbReference type="NCBI Taxonomy" id="205686"/>
    <lineage>
        <taxon>Eukaryota</taxon>
        <taxon>Fungi</taxon>
        <taxon>Dikarya</taxon>
        <taxon>Ascomycota</taxon>
        <taxon>Pezizomycotina</taxon>
        <taxon>Dothideomycetes</taxon>
        <taxon>Pleosporomycetidae</taxon>
        <taxon>Pleosporales</taxon>
        <taxon>Pleosporineae</taxon>
        <taxon>Didymellaceae</taxon>
        <taxon>Ascochyta</taxon>
    </lineage>
</organism>
<evidence type="ECO:0000313" key="3">
    <source>
        <dbReference type="Proteomes" id="UP000651452"/>
    </source>
</evidence>
<reference evidence="2" key="1">
    <citation type="submission" date="2018-12" db="EMBL/GenBank/DDBJ databases">
        <authorList>
            <person name="Syme R.A."/>
            <person name="Farfan-Caceres L."/>
            <person name="Lichtenzveig J."/>
        </authorList>
    </citation>
    <scope>NUCLEOTIDE SEQUENCE</scope>
    <source>
        <strain evidence="2">Al4</strain>
    </source>
</reference>
<evidence type="ECO:0000313" key="2">
    <source>
        <dbReference type="EMBL" id="KAF9695410.1"/>
    </source>
</evidence>
<reference evidence="2" key="2">
    <citation type="submission" date="2020-09" db="EMBL/GenBank/DDBJ databases">
        <title>Reference genome assembly for Australian Ascochyta lentis isolate Al4.</title>
        <authorList>
            <person name="Lee R.C."/>
            <person name="Farfan-Caceres L.M."/>
            <person name="Debler J.W."/>
            <person name="Williams A.H."/>
            <person name="Henares B.M."/>
        </authorList>
    </citation>
    <scope>NUCLEOTIDE SEQUENCE</scope>
    <source>
        <strain evidence="2">Al4</strain>
    </source>
</reference>
<dbReference type="EMBL" id="RZGK01000011">
    <property type="protein sequence ID" value="KAF9695410.1"/>
    <property type="molecule type" value="Genomic_DNA"/>
</dbReference>
<sequence>MSCSSAQHNNPAPLTSQTQLASLMSLPHELAHLILGLIRNFVPRISLSMPENEDATIADEELTLHSREAMPLNMTCINRYILGLSSESDWLILTLSRHPYHLQRSKRDGISPAVTQALRRANARFERMQWEGRESRRCLQIHEDSNTADFTDSHFTKWDDSPADDDTLGQKLRRESMAKYHACVQPEEDVYLEQELEERQVSVSQDTVAASPPATALILYDPAPVLKLTESDVSELASRLELSKATRQLSALLAAVLVTLIQCRLSVLEALEKLEHDTAVPTIEPCEIKDFATSKMSPGHDRPRSLSGSTVADVQSREESLSFSAVSTVYSSENSTKRVQWEGRDKELVSPKRPKLSQYKQVSSGRVATLMDRFEKFHL</sequence>
<dbReference type="OrthoDB" id="3785674at2759"/>
<feature type="compositionally biased region" description="Basic and acidic residues" evidence="1">
    <location>
        <begin position="336"/>
        <end position="350"/>
    </location>
</feature>
<accession>A0A8H7MI03</accession>
<keyword evidence="3" id="KW-1185">Reference proteome</keyword>
<dbReference type="AlphaFoldDB" id="A0A8H7MI03"/>